<gene>
    <name evidence="2" type="ORF">Egran_05614</name>
</gene>
<protein>
    <submittedName>
        <fullName evidence="2">Uncharacterized protein</fullName>
    </submittedName>
</protein>
<feature type="non-terminal residue" evidence="2">
    <location>
        <position position="128"/>
    </location>
</feature>
<dbReference type="EMBL" id="NPHW01005594">
    <property type="protein sequence ID" value="OXV06618.1"/>
    <property type="molecule type" value="Genomic_DNA"/>
</dbReference>
<sequence length="128" mass="14157">MQPSHRAAVTSANIALGSPPGTRFEWQPARLQRGNVVFSTCDEIHKHETTRELVKADGIVQGLESLSRPQEIHTDHNGDPLSYSDALLQDPTNWLPAIKEQLNSHEENGTWIVQETSQMPKGSKPIPG</sequence>
<evidence type="ECO:0000313" key="2">
    <source>
        <dbReference type="EMBL" id="OXV06618.1"/>
    </source>
</evidence>
<dbReference type="AlphaFoldDB" id="A0A232LRH2"/>
<name>A0A232LRH2_9EURO</name>
<evidence type="ECO:0000313" key="3">
    <source>
        <dbReference type="Proteomes" id="UP000243515"/>
    </source>
</evidence>
<organism evidence="2 3">
    <name type="scientific">Elaphomyces granulatus</name>
    <dbReference type="NCBI Taxonomy" id="519963"/>
    <lineage>
        <taxon>Eukaryota</taxon>
        <taxon>Fungi</taxon>
        <taxon>Dikarya</taxon>
        <taxon>Ascomycota</taxon>
        <taxon>Pezizomycotina</taxon>
        <taxon>Eurotiomycetes</taxon>
        <taxon>Eurotiomycetidae</taxon>
        <taxon>Eurotiales</taxon>
        <taxon>Elaphomycetaceae</taxon>
        <taxon>Elaphomyces</taxon>
    </lineage>
</organism>
<comment type="caution">
    <text evidence="2">The sequence shown here is derived from an EMBL/GenBank/DDBJ whole genome shotgun (WGS) entry which is preliminary data.</text>
</comment>
<evidence type="ECO:0000256" key="1">
    <source>
        <dbReference type="SAM" id="MobiDB-lite"/>
    </source>
</evidence>
<dbReference type="Proteomes" id="UP000243515">
    <property type="component" value="Unassembled WGS sequence"/>
</dbReference>
<keyword evidence="3" id="KW-1185">Reference proteome</keyword>
<feature type="region of interest" description="Disordered" evidence="1">
    <location>
        <begin position="1"/>
        <end position="22"/>
    </location>
</feature>
<dbReference type="OrthoDB" id="413361at2759"/>
<accession>A0A232LRH2</accession>
<proteinExistence type="predicted"/>
<reference evidence="2 3" key="1">
    <citation type="journal article" date="2015" name="Environ. Microbiol.">
        <title>Metagenome sequence of Elaphomyces granulatus from sporocarp tissue reveals Ascomycota ectomycorrhizal fingerprints of genome expansion and a Proteobacteria-rich microbiome.</title>
        <authorList>
            <person name="Quandt C.A."/>
            <person name="Kohler A."/>
            <person name="Hesse C.N."/>
            <person name="Sharpton T.J."/>
            <person name="Martin F."/>
            <person name="Spatafora J.W."/>
        </authorList>
    </citation>
    <scope>NUCLEOTIDE SEQUENCE [LARGE SCALE GENOMIC DNA]</scope>
    <source>
        <strain evidence="2 3">OSC145934</strain>
    </source>
</reference>